<dbReference type="Proteomes" id="UP000799291">
    <property type="component" value="Unassembled WGS sequence"/>
</dbReference>
<feature type="compositionally biased region" description="Low complexity" evidence="1">
    <location>
        <begin position="301"/>
        <end position="312"/>
    </location>
</feature>
<dbReference type="OrthoDB" id="5244543at2759"/>
<reference evidence="3" key="1">
    <citation type="journal article" date="2020" name="Stud. Mycol.">
        <title>101 Dothideomycetes genomes: a test case for predicting lifestyles and emergence of pathogens.</title>
        <authorList>
            <person name="Haridas S."/>
            <person name="Albert R."/>
            <person name="Binder M."/>
            <person name="Bloem J."/>
            <person name="Labutti K."/>
            <person name="Salamov A."/>
            <person name="Andreopoulos B."/>
            <person name="Baker S."/>
            <person name="Barry K."/>
            <person name="Bills G."/>
            <person name="Bluhm B."/>
            <person name="Cannon C."/>
            <person name="Castanera R."/>
            <person name="Culley D."/>
            <person name="Daum C."/>
            <person name="Ezra D."/>
            <person name="Gonzalez J."/>
            <person name="Henrissat B."/>
            <person name="Kuo A."/>
            <person name="Liang C."/>
            <person name="Lipzen A."/>
            <person name="Lutzoni F."/>
            <person name="Magnuson J."/>
            <person name="Mondo S."/>
            <person name="Nolan M."/>
            <person name="Ohm R."/>
            <person name="Pangilinan J."/>
            <person name="Park H.-J."/>
            <person name="Ramirez L."/>
            <person name="Alfaro M."/>
            <person name="Sun H."/>
            <person name="Tritt A."/>
            <person name="Yoshinaga Y."/>
            <person name="Zwiers L.-H."/>
            <person name="Turgeon B."/>
            <person name="Goodwin S."/>
            <person name="Spatafora J."/>
            <person name="Crous P."/>
            <person name="Grigoriev I."/>
        </authorList>
    </citation>
    <scope>NUCLEOTIDE SEQUENCE</scope>
    <source>
        <strain evidence="3">CBS 122367</strain>
    </source>
</reference>
<feature type="compositionally biased region" description="Low complexity" evidence="1">
    <location>
        <begin position="283"/>
        <end position="293"/>
    </location>
</feature>
<proteinExistence type="predicted"/>
<dbReference type="CDD" id="cd12087">
    <property type="entry name" value="TM_EGFR-like"/>
    <property type="match status" value="1"/>
</dbReference>
<evidence type="ECO:0000313" key="3">
    <source>
        <dbReference type="EMBL" id="KAF2681022.1"/>
    </source>
</evidence>
<dbReference type="AlphaFoldDB" id="A0A6G1IS15"/>
<keyword evidence="2" id="KW-0472">Membrane</keyword>
<feature type="transmembrane region" description="Helical" evidence="2">
    <location>
        <begin position="126"/>
        <end position="148"/>
    </location>
</feature>
<feature type="region of interest" description="Disordered" evidence="1">
    <location>
        <begin position="214"/>
        <end position="243"/>
    </location>
</feature>
<protein>
    <submittedName>
        <fullName evidence="3">Uncharacterized protein</fullName>
    </submittedName>
</protein>
<evidence type="ECO:0000256" key="1">
    <source>
        <dbReference type="SAM" id="MobiDB-lite"/>
    </source>
</evidence>
<sequence length="419" mass="45551">MIGRGTDVAQKSRGILLILTPQRKRVPNHDLEQLLYMSITTQPGILIASTTHTFPTASTTYTACTWPGHCLGASCHSNDDCDNDWICSNLICSPCCETLNTSSATVSPTPSQSESASGGGLKTTTAIGIGVGAAAVVIICMAVGFWICHKRRKRRKLVEAPDTQRIESELEGIDHFATDGEHKRLFATTTAELPCPTVPTELHSVELVELEGSVIPERELEDGGDSAPDSSDAEGDHFLPRPEQVATLRSRQARFEEYTISPDHLTPHQWNFSPVSLEEQRYSASSETSTISSRRPHRRTTSSGKTTSPGGPYESLRRENPTSSYTLNPRNEQACSATADNPTHGPTMTSLSLPQSVRAPASPGFSSLSPREQSRRFHHPFRSPSSPTSPGDDTALISSEDPNAPYILFGWPSNPYPPR</sequence>
<keyword evidence="4" id="KW-1185">Reference proteome</keyword>
<evidence type="ECO:0000313" key="4">
    <source>
        <dbReference type="Proteomes" id="UP000799291"/>
    </source>
</evidence>
<accession>A0A6G1IS15</accession>
<gene>
    <name evidence="3" type="ORF">K458DRAFT_392256</name>
</gene>
<keyword evidence="2" id="KW-1133">Transmembrane helix</keyword>
<feature type="region of interest" description="Disordered" evidence="1">
    <location>
        <begin position="281"/>
        <end position="419"/>
    </location>
</feature>
<keyword evidence="2" id="KW-0812">Transmembrane</keyword>
<feature type="compositionally biased region" description="Polar residues" evidence="1">
    <location>
        <begin position="321"/>
        <end position="355"/>
    </location>
</feature>
<dbReference type="EMBL" id="MU005593">
    <property type="protein sequence ID" value="KAF2681022.1"/>
    <property type="molecule type" value="Genomic_DNA"/>
</dbReference>
<name>A0A6G1IS15_9PLEO</name>
<evidence type="ECO:0000256" key="2">
    <source>
        <dbReference type="SAM" id="Phobius"/>
    </source>
</evidence>
<organism evidence="3 4">
    <name type="scientific">Lentithecium fluviatile CBS 122367</name>
    <dbReference type="NCBI Taxonomy" id="1168545"/>
    <lineage>
        <taxon>Eukaryota</taxon>
        <taxon>Fungi</taxon>
        <taxon>Dikarya</taxon>
        <taxon>Ascomycota</taxon>
        <taxon>Pezizomycotina</taxon>
        <taxon>Dothideomycetes</taxon>
        <taxon>Pleosporomycetidae</taxon>
        <taxon>Pleosporales</taxon>
        <taxon>Massarineae</taxon>
        <taxon>Lentitheciaceae</taxon>
        <taxon>Lentithecium</taxon>
    </lineage>
</organism>